<dbReference type="PANTHER" id="PTHR30466:SF1">
    <property type="entry name" value="FMN REDUCTASE (NADH) RUTF"/>
    <property type="match status" value="1"/>
</dbReference>
<dbReference type="InterPro" id="IPR024934">
    <property type="entry name" value="Rubredoxin-like_dom"/>
</dbReference>
<protein>
    <submittedName>
        <fullName evidence="8">Flavin reductase</fullName>
    </submittedName>
</protein>
<organism evidence="8 9">
    <name type="scientific">Enterocloster hominis</name>
    <name type="common">ex Liu et al. 2021</name>
    <dbReference type="NCBI Taxonomy" id="2763663"/>
    <lineage>
        <taxon>Bacteria</taxon>
        <taxon>Bacillati</taxon>
        <taxon>Bacillota</taxon>
        <taxon>Clostridia</taxon>
        <taxon>Lachnospirales</taxon>
        <taxon>Lachnospiraceae</taxon>
        <taxon>Enterocloster</taxon>
    </lineage>
</organism>
<dbReference type="PROSITE" id="PS50903">
    <property type="entry name" value="RUBREDOXIN_LIKE"/>
    <property type="match status" value="1"/>
</dbReference>
<dbReference type="Gene3D" id="2.30.110.10">
    <property type="entry name" value="Electron Transport, Fmn-binding Protein, Chain A"/>
    <property type="match status" value="1"/>
</dbReference>
<keyword evidence="6" id="KW-0408">Iron</keyword>
<evidence type="ECO:0000313" key="8">
    <source>
        <dbReference type="EMBL" id="MBC8599928.1"/>
    </source>
</evidence>
<sequence length="214" mass="23633">MNKSAFRKLSYGVYLISSLDGDRPTGCIANSAMQITSDPASIAISINHDNFTNSCIERTGKFAISILSENTDPGIIGTFGFQSGKNVNKFDSVSYKTVEGLPVIEDACAYIVCQVVNKMETDSHTVFLGKVLDADNLENAPAMTYSYYHTVVKGKSPKNAPTYLKEEETIPKTAYVCSVCGYVYEGETPFEELPDDWKCPICKQPKSVFKKQER</sequence>
<accession>A0ABR7NUX8</accession>
<evidence type="ECO:0000259" key="7">
    <source>
        <dbReference type="PROSITE" id="PS50903"/>
    </source>
</evidence>
<evidence type="ECO:0000256" key="2">
    <source>
        <dbReference type="ARBA" id="ARBA00022448"/>
    </source>
</evidence>
<dbReference type="PANTHER" id="PTHR30466">
    <property type="entry name" value="FLAVIN REDUCTASE"/>
    <property type="match status" value="1"/>
</dbReference>
<dbReference type="InterPro" id="IPR024935">
    <property type="entry name" value="Rubredoxin_dom"/>
</dbReference>
<name>A0ABR7NUX8_9FIRM</name>
<keyword evidence="5" id="KW-0560">Oxidoreductase</keyword>
<keyword evidence="2" id="KW-0813">Transport</keyword>
<dbReference type="InterPro" id="IPR048574">
    <property type="entry name" value="RUBY_RBDX"/>
</dbReference>
<comment type="caution">
    <text evidence="8">The sequence shown here is derived from an EMBL/GenBank/DDBJ whole genome shotgun (WGS) entry which is preliminary data.</text>
</comment>
<evidence type="ECO:0000256" key="5">
    <source>
        <dbReference type="ARBA" id="ARBA00023002"/>
    </source>
</evidence>
<proteinExistence type="predicted"/>
<dbReference type="SMART" id="SM00903">
    <property type="entry name" value="Flavin_Reduct"/>
    <property type="match status" value="1"/>
</dbReference>
<reference evidence="8 9" key="1">
    <citation type="submission" date="2020-08" db="EMBL/GenBank/DDBJ databases">
        <title>Genome public.</title>
        <authorList>
            <person name="Liu C."/>
            <person name="Sun Q."/>
        </authorList>
    </citation>
    <scope>NUCLEOTIDE SEQUENCE [LARGE SCALE GENOMIC DNA]</scope>
    <source>
        <strain evidence="8 9">BX10</strain>
    </source>
</reference>
<dbReference type="InterPro" id="IPR012349">
    <property type="entry name" value="Split_barrel_FMN-bd"/>
</dbReference>
<feature type="domain" description="Rubredoxin-like" evidence="7">
    <location>
        <begin position="172"/>
        <end position="212"/>
    </location>
</feature>
<keyword evidence="3" id="KW-0479">Metal-binding</keyword>
<dbReference type="Pfam" id="PF01613">
    <property type="entry name" value="Flavin_Reduct"/>
    <property type="match status" value="1"/>
</dbReference>
<dbReference type="SUPFAM" id="SSF57802">
    <property type="entry name" value="Rubredoxin-like"/>
    <property type="match status" value="1"/>
</dbReference>
<dbReference type="InterPro" id="IPR002563">
    <property type="entry name" value="Flavin_Rdtase-like_dom"/>
</dbReference>
<evidence type="ECO:0000256" key="6">
    <source>
        <dbReference type="ARBA" id="ARBA00023004"/>
    </source>
</evidence>
<evidence type="ECO:0000256" key="1">
    <source>
        <dbReference type="ARBA" id="ARBA00001965"/>
    </source>
</evidence>
<dbReference type="CDD" id="cd00730">
    <property type="entry name" value="rubredoxin"/>
    <property type="match status" value="1"/>
</dbReference>
<dbReference type="EMBL" id="JACRTJ010000025">
    <property type="protein sequence ID" value="MBC8599928.1"/>
    <property type="molecule type" value="Genomic_DNA"/>
</dbReference>
<dbReference type="InterPro" id="IPR050268">
    <property type="entry name" value="NADH-dep_flavin_reductase"/>
</dbReference>
<evidence type="ECO:0000313" key="9">
    <source>
        <dbReference type="Proteomes" id="UP000647491"/>
    </source>
</evidence>
<dbReference type="Pfam" id="PF21349">
    <property type="entry name" value="RUBY_RBDX"/>
    <property type="match status" value="1"/>
</dbReference>
<dbReference type="SUPFAM" id="SSF50475">
    <property type="entry name" value="FMN-binding split barrel"/>
    <property type="match status" value="1"/>
</dbReference>
<dbReference type="Proteomes" id="UP000647491">
    <property type="component" value="Unassembled WGS sequence"/>
</dbReference>
<evidence type="ECO:0000256" key="3">
    <source>
        <dbReference type="ARBA" id="ARBA00022723"/>
    </source>
</evidence>
<keyword evidence="4" id="KW-0249">Electron transport</keyword>
<evidence type="ECO:0000256" key="4">
    <source>
        <dbReference type="ARBA" id="ARBA00022982"/>
    </source>
</evidence>
<gene>
    <name evidence="8" type="ORF">H8708_11940</name>
</gene>
<keyword evidence="9" id="KW-1185">Reference proteome</keyword>
<dbReference type="RefSeq" id="WP_215654246.1">
    <property type="nucleotide sequence ID" value="NZ_JACRTJ010000025.1"/>
</dbReference>
<dbReference type="Gene3D" id="2.20.28.10">
    <property type="match status" value="1"/>
</dbReference>
<comment type="cofactor">
    <cofactor evidence="1">
        <name>Fe(3+)</name>
        <dbReference type="ChEBI" id="CHEBI:29034"/>
    </cofactor>
</comment>